<organism evidence="1 2">
    <name type="scientific">Pristionchus mayeri</name>
    <dbReference type="NCBI Taxonomy" id="1317129"/>
    <lineage>
        <taxon>Eukaryota</taxon>
        <taxon>Metazoa</taxon>
        <taxon>Ecdysozoa</taxon>
        <taxon>Nematoda</taxon>
        <taxon>Chromadorea</taxon>
        <taxon>Rhabditida</taxon>
        <taxon>Rhabditina</taxon>
        <taxon>Diplogasteromorpha</taxon>
        <taxon>Diplogasteroidea</taxon>
        <taxon>Neodiplogasteridae</taxon>
        <taxon>Pristionchus</taxon>
    </lineage>
</organism>
<sequence>KTKAYTIHLKADHSLYQHVLSREGRNNPNKALKEIISIFYMHMKAANDVYENISFKGSEGITFSVKQITVNAQAY</sequence>
<protein>
    <submittedName>
        <fullName evidence="1">Uncharacterized protein</fullName>
    </submittedName>
</protein>
<feature type="non-terminal residue" evidence="1">
    <location>
        <position position="75"/>
    </location>
</feature>
<dbReference type="Gene3D" id="3.40.390.10">
    <property type="entry name" value="Collagenase (Catalytic Domain)"/>
    <property type="match status" value="1"/>
</dbReference>
<evidence type="ECO:0000313" key="2">
    <source>
        <dbReference type="Proteomes" id="UP001328107"/>
    </source>
</evidence>
<keyword evidence="2" id="KW-1185">Reference proteome</keyword>
<gene>
    <name evidence="1" type="ORF">PMAYCL1PPCAC_08546</name>
</gene>
<accession>A0AAN4ZFY2</accession>
<dbReference type="EMBL" id="BTRK01000002">
    <property type="protein sequence ID" value="GMR38351.1"/>
    <property type="molecule type" value="Genomic_DNA"/>
</dbReference>
<comment type="caution">
    <text evidence="1">The sequence shown here is derived from an EMBL/GenBank/DDBJ whole genome shotgun (WGS) entry which is preliminary data.</text>
</comment>
<dbReference type="InterPro" id="IPR024079">
    <property type="entry name" value="MetalloPept_cat_dom_sf"/>
</dbReference>
<dbReference type="AlphaFoldDB" id="A0AAN4ZFY2"/>
<name>A0AAN4ZFY2_9BILA</name>
<evidence type="ECO:0000313" key="1">
    <source>
        <dbReference type="EMBL" id="GMR38351.1"/>
    </source>
</evidence>
<dbReference type="Proteomes" id="UP001328107">
    <property type="component" value="Unassembled WGS sequence"/>
</dbReference>
<proteinExistence type="predicted"/>
<dbReference type="GO" id="GO:0008237">
    <property type="term" value="F:metallopeptidase activity"/>
    <property type="evidence" value="ECO:0007669"/>
    <property type="project" value="InterPro"/>
</dbReference>
<reference evidence="2" key="1">
    <citation type="submission" date="2022-10" db="EMBL/GenBank/DDBJ databases">
        <title>Genome assembly of Pristionchus species.</title>
        <authorList>
            <person name="Yoshida K."/>
            <person name="Sommer R.J."/>
        </authorList>
    </citation>
    <scope>NUCLEOTIDE SEQUENCE [LARGE SCALE GENOMIC DNA]</scope>
    <source>
        <strain evidence="2">RS5460</strain>
    </source>
</reference>
<feature type="non-terminal residue" evidence="1">
    <location>
        <position position="1"/>
    </location>
</feature>